<evidence type="ECO:0000313" key="2">
    <source>
        <dbReference type="Proteomes" id="UP000054359"/>
    </source>
</evidence>
<name>A0A087U474_STEMI</name>
<keyword evidence="2" id="KW-1185">Reference proteome</keyword>
<reference evidence="1 2" key="1">
    <citation type="submission" date="2013-11" db="EMBL/GenBank/DDBJ databases">
        <title>Genome sequencing of Stegodyphus mimosarum.</title>
        <authorList>
            <person name="Bechsgaard J."/>
        </authorList>
    </citation>
    <scope>NUCLEOTIDE SEQUENCE [LARGE SCALE GENOMIC DNA]</scope>
</reference>
<proteinExistence type="predicted"/>
<dbReference type="AlphaFoldDB" id="A0A087U474"/>
<evidence type="ECO:0000313" key="1">
    <source>
        <dbReference type="EMBL" id="KFM72163.1"/>
    </source>
</evidence>
<accession>A0A087U474</accession>
<dbReference type="Proteomes" id="UP000054359">
    <property type="component" value="Unassembled WGS sequence"/>
</dbReference>
<gene>
    <name evidence="1" type="ORF">X975_04904</name>
</gene>
<feature type="non-terminal residue" evidence="1">
    <location>
        <position position="33"/>
    </location>
</feature>
<protein>
    <submittedName>
        <fullName evidence="1">Uncharacterized protein</fullName>
    </submittedName>
</protein>
<dbReference type="EMBL" id="KK118071">
    <property type="protein sequence ID" value="KFM72163.1"/>
    <property type="molecule type" value="Genomic_DNA"/>
</dbReference>
<sequence length="33" mass="3961">MYCDVWRRGEKRGKVRWFFIKCYSVPGSFEGAT</sequence>
<organism evidence="1 2">
    <name type="scientific">Stegodyphus mimosarum</name>
    <name type="common">African social velvet spider</name>
    <dbReference type="NCBI Taxonomy" id="407821"/>
    <lineage>
        <taxon>Eukaryota</taxon>
        <taxon>Metazoa</taxon>
        <taxon>Ecdysozoa</taxon>
        <taxon>Arthropoda</taxon>
        <taxon>Chelicerata</taxon>
        <taxon>Arachnida</taxon>
        <taxon>Araneae</taxon>
        <taxon>Araneomorphae</taxon>
        <taxon>Entelegynae</taxon>
        <taxon>Eresoidea</taxon>
        <taxon>Eresidae</taxon>
        <taxon>Stegodyphus</taxon>
    </lineage>
</organism>